<accession>A0A8H5FNW6</accession>
<dbReference type="Proteomes" id="UP000559027">
    <property type="component" value="Unassembled WGS sequence"/>
</dbReference>
<reference evidence="1 2" key="1">
    <citation type="journal article" date="2020" name="ISME J.">
        <title>Uncovering the hidden diversity of litter-decomposition mechanisms in mushroom-forming fungi.</title>
        <authorList>
            <person name="Floudas D."/>
            <person name="Bentzer J."/>
            <person name="Ahren D."/>
            <person name="Johansson T."/>
            <person name="Persson P."/>
            <person name="Tunlid A."/>
        </authorList>
    </citation>
    <scope>NUCLEOTIDE SEQUENCE [LARGE SCALE GENOMIC DNA]</scope>
    <source>
        <strain evidence="1 2">CBS 146.42</strain>
    </source>
</reference>
<organism evidence="1 2">
    <name type="scientific">Leucocoprinus leucothites</name>
    <dbReference type="NCBI Taxonomy" id="201217"/>
    <lineage>
        <taxon>Eukaryota</taxon>
        <taxon>Fungi</taxon>
        <taxon>Dikarya</taxon>
        <taxon>Basidiomycota</taxon>
        <taxon>Agaricomycotina</taxon>
        <taxon>Agaricomycetes</taxon>
        <taxon>Agaricomycetidae</taxon>
        <taxon>Agaricales</taxon>
        <taxon>Agaricineae</taxon>
        <taxon>Agaricaceae</taxon>
        <taxon>Leucocoprinus</taxon>
    </lineage>
</organism>
<dbReference type="AlphaFoldDB" id="A0A8H5FNW6"/>
<protein>
    <submittedName>
        <fullName evidence="1">Uncharacterized protein</fullName>
    </submittedName>
</protein>
<proteinExistence type="predicted"/>
<name>A0A8H5FNW6_9AGAR</name>
<sequence length="113" mass="12810">MDYIVDAEPDTEIEEPKDGLQPMQLEKLSSNQPCHREPSQEDICSSTSCYRWSNLNATALNPLEFAEQLSLNSRERDPDRPQLLTRIQPPTWGREPRPCCDPCLVVLAAARSV</sequence>
<gene>
    <name evidence="1" type="ORF">D9756_011405</name>
</gene>
<keyword evidence="2" id="KW-1185">Reference proteome</keyword>
<comment type="caution">
    <text evidence="1">The sequence shown here is derived from an EMBL/GenBank/DDBJ whole genome shotgun (WGS) entry which is preliminary data.</text>
</comment>
<dbReference type="EMBL" id="JAACJO010000072">
    <property type="protein sequence ID" value="KAF5344170.1"/>
    <property type="molecule type" value="Genomic_DNA"/>
</dbReference>
<evidence type="ECO:0000313" key="1">
    <source>
        <dbReference type="EMBL" id="KAF5344170.1"/>
    </source>
</evidence>
<evidence type="ECO:0000313" key="2">
    <source>
        <dbReference type="Proteomes" id="UP000559027"/>
    </source>
</evidence>